<feature type="domain" description="Transglutaminase-like" evidence="1">
    <location>
        <begin position="136"/>
        <end position="211"/>
    </location>
</feature>
<feature type="non-terminal residue" evidence="3">
    <location>
        <position position="224"/>
    </location>
</feature>
<reference evidence="3" key="1">
    <citation type="submission" date="2017-05" db="EMBL/GenBank/DDBJ databases">
        <authorList>
            <person name="Imhoff J.F."/>
            <person name="Rahn T."/>
            <person name="Kuenzel S."/>
            <person name="Neulinger S.C."/>
        </authorList>
    </citation>
    <scope>NUCLEOTIDE SEQUENCE</scope>
    <source>
        <strain evidence="3">LMG 28126</strain>
    </source>
</reference>
<dbReference type="PANTHER" id="PTHR33490">
    <property type="entry name" value="BLR5614 PROTEIN-RELATED"/>
    <property type="match status" value="1"/>
</dbReference>
<comment type="caution">
    <text evidence="3">The sequence shown here is derived from an EMBL/GenBank/DDBJ whole genome shotgun (WGS) entry which is preliminary data.</text>
</comment>
<dbReference type="PANTHER" id="PTHR33490:SF7">
    <property type="entry name" value="BLR2979 PROTEIN"/>
    <property type="match status" value="1"/>
</dbReference>
<evidence type="ECO:0008006" key="5">
    <source>
        <dbReference type="Google" id="ProtNLM"/>
    </source>
</evidence>
<accession>A0A934TE36</accession>
<organism evidence="3 4">
    <name type="scientific">Rhodobaculum claviforme</name>
    <dbReference type="NCBI Taxonomy" id="1549854"/>
    <lineage>
        <taxon>Bacteria</taxon>
        <taxon>Pseudomonadati</taxon>
        <taxon>Pseudomonadota</taxon>
        <taxon>Alphaproteobacteria</taxon>
        <taxon>Rhodobacterales</taxon>
        <taxon>Paracoccaceae</taxon>
        <taxon>Rhodobaculum</taxon>
    </lineage>
</organism>
<proteinExistence type="predicted"/>
<gene>
    <name evidence="3" type="ORF">CCR87_00505</name>
</gene>
<evidence type="ECO:0000259" key="2">
    <source>
        <dbReference type="Pfam" id="PF08379"/>
    </source>
</evidence>
<dbReference type="RefSeq" id="WP_201155381.1">
    <property type="nucleotide sequence ID" value="NZ_NHSD01000037.1"/>
</dbReference>
<keyword evidence="4" id="KW-1185">Reference proteome</keyword>
<dbReference type="InterPro" id="IPR013589">
    <property type="entry name" value="Bac_transglu_N"/>
</dbReference>
<dbReference type="Gene3D" id="3.10.620.30">
    <property type="match status" value="1"/>
</dbReference>
<dbReference type="SUPFAM" id="SSF54001">
    <property type="entry name" value="Cysteine proteinases"/>
    <property type="match status" value="1"/>
</dbReference>
<dbReference type="AlphaFoldDB" id="A0A934TE36"/>
<name>A0A934TE36_9RHOB</name>
<dbReference type="EMBL" id="NHSD01000037">
    <property type="protein sequence ID" value="MBK5925850.1"/>
    <property type="molecule type" value="Genomic_DNA"/>
</dbReference>
<dbReference type="InterPro" id="IPR002931">
    <property type="entry name" value="Transglutaminase-like"/>
</dbReference>
<evidence type="ECO:0000313" key="3">
    <source>
        <dbReference type="EMBL" id="MBK5925850.1"/>
    </source>
</evidence>
<dbReference type="InterPro" id="IPR038765">
    <property type="entry name" value="Papain-like_cys_pep_sf"/>
</dbReference>
<reference evidence="3" key="2">
    <citation type="journal article" date="2020" name="Microorganisms">
        <title>Osmotic Adaptation and Compatible Solute Biosynthesis of Phototrophic Bacteria as Revealed from Genome Analyses.</title>
        <authorList>
            <person name="Imhoff J.F."/>
            <person name="Rahn T."/>
            <person name="Kunzel S."/>
            <person name="Keller A."/>
            <person name="Neulinger S.C."/>
        </authorList>
    </citation>
    <scope>NUCLEOTIDE SEQUENCE</scope>
    <source>
        <strain evidence="3">LMG 28126</strain>
    </source>
</reference>
<protein>
    <recommendedName>
        <fullName evidence="5">Transglutaminase family protein</fullName>
    </recommendedName>
</protein>
<dbReference type="Pfam" id="PF01841">
    <property type="entry name" value="Transglut_core"/>
    <property type="match status" value="1"/>
</dbReference>
<sequence length="224" mass="23690">MRYAVTAEFRYDYAAPVVSGRTLLRLAPAGQGSAQRCLVARLDADPPPAERTERRDFFGNAVTGMAFRTAGRSAVFRLSAQVERRAPAPLADLSPPLARLGAEVASVAALGPLAPHHFLGPSPRVRDDPAFARFAHETLAREVSVLAGLRALGARLHAEMRFDPAATTVETDPAHALAARHGVCQDFSHVLIGALRAVGVPAGYVSGYLRTDPPPGGVRLTGAD</sequence>
<dbReference type="Proteomes" id="UP000706333">
    <property type="component" value="Unassembled WGS sequence"/>
</dbReference>
<evidence type="ECO:0000313" key="4">
    <source>
        <dbReference type="Proteomes" id="UP000706333"/>
    </source>
</evidence>
<feature type="domain" description="Bacterial transglutaminase-like N-terminal" evidence="2">
    <location>
        <begin position="3"/>
        <end position="83"/>
    </location>
</feature>
<evidence type="ECO:0000259" key="1">
    <source>
        <dbReference type="Pfam" id="PF01841"/>
    </source>
</evidence>
<dbReference type="Pfam" id="PF08379">
    <property type="entry name" value="Bact_transglu_N"/>
    <property type="match status" value="1"/>
</dbReference>